<evidence type="ECO:0000256" key="6">
    <source>
        <dbReference type="RuleBase" id="RU003567"/>
    </source>
</evidence>
<dbReference type="Gene3D" id="3.90.226.10">
    <property type="entry name" value="2-enoyl-CoA Hydratase, Chain A, domain 1"/>
    <property type="match status" value="1"/>
</dbReference>
<dbReference type="SUPFAM" id="SSF52096">
    <property type="entry name" value="ClpP/crotonase"/>
    <property type="match status" value="1"/>
</dbReference>
<evidence type="ECO:0000256" key="2">
    <source>
        <dbReference type="ARBA" id="ARBA00022490"/>
    </source>
</evidence>
<dbReference type="EMBL" id="PEZH01000009">
    <property type="protein sequence ID" value="PIS15354.1"/>
    <property type="molecule type" value="Genomic_DNA"/>
</dbReference>
<dbReference type="Pfam" id="PF00574">
    <property type="entry name" value="CLP_protease"/>
    <property type="match status" value="1"/>
</dbReference>
<dbReference type="GO" id="GO:0004252">
    <property type="term" value="F:serine-type endopeptidase activity"/>
    <property type="evidence" value="ECO:0007669"/>
    <property type="project" value="InterPro"/>
</dbReference>
<evidence type="ECO:0000256" key="5">
    <source>
        <dbReference type="ARBA" id="ARBA00022825"/>
    </source>
</evidence>
<keyword evidence="3" id="KW-0645">Protease</keyword>
<dbReference type="GO" id="GO:0009368">
    <property type="term" value="C:endopeptidase Clp complex"/>
    <property type="evidence" value="ECO:0007669"/>
    <property type="project" value="TreeGrafter"/>
</dbReference>
<dbReference type="PRINTS" id="PR00127">
    <property type="entry name" value="CLPPROTEASEP"/>
</dbReference>
<evidence type="ECO:0000256" key="4">
    <source>
        <dbReference type="ARBA" id="ARBA00022801"/>
    </source>
</evidence>
<dbReference type="GO" id="GO:0006515">
    <property type="term" value="P:protein quality control for misfolded or incompletely synthesized proteins"/>
    <property type="evidence" value="ECO:0007669"/>
    <property type="project" value="TreeGrafter"/>
</dbReference>
<reference evidence="8" key="1">
    <citation type="submission" date="2017-09" db="EMBL/GenBank/DDBJ databases">
        <title>Depth-based differentiation of microbial function through sediment-hosted aquifers and enrichment of novel symbionts in the deep terrestrial subsurface.</title>
        <authorList>
            <person name="Probst A.J."/>
            <person name="Ladd B."/>
            <person name="Jarett J.K."/>
            <person name="Geller-Mcgrath D.E."/>
            <person name="Sieber C.M.K."/>
            <person name="Emerson J.B."/>
            <person name="Anantharaman K."/>
            <person name="Thomas B.C."/>
            <person name="Malmstrom R."/>
            <person name="Stieglmeier M."/>
            <person name="Klingl A."/>
            <person name="Woyke T."/>
            <person name="Ryan C.M."/>
            <person name="Banfield J.F."/>
        </authorList>
    </citation>
    <scope>NUCLEOTIDE SEQUENCE [LARGE SCALE GENOMIC DNA]</scope>
</reference>
<evidence type="ECO:0000256" key="1">
    <source>
        <dbReference type="ARBA" id="ARBA00007039"/>
    </source>
</evidence>
<comment type="similarity">
    <text evidence="1 6">Belongs to the peptidase S14 family.</text>
</comment>
<gene>
    <name evidence="7" type="ORF">COT63_00495</name>
</gene>
<keyword evidence="5" id="KW-0720">Serine protease</keyword>
<evidence type="ECO:0000313" key="7">
    <source>
        <dbReference type="EMBL" id="PIS15354.1"/>
    </source>
</evidence>
<dbReference type="InterPro" id="IPR023562">
    <property type="entry name" value="ClpP/TepA"/>
</dbReference>
<dbReference type="InterPro" id="IPR001907">
    <property type="entry name" value="ClpP"/>
</dbReference>
<organism evidence="7 8">
    <name type="scientific">Candidatus Shapirobacteria bacterium CG09_land_8_20_14_0_10_38_17</name>
    <dbReference type="NCBI Taxonomy" id="1974884"/>
    <lineage>
        <taxon>Bacteria</taxon>
        <taxon>Candidatus Shapironibacteriota</taxon>
    </lineage>
</organism>
<sequence length="189" mass="21423">MENNISKPLFISFSAEVNQNTAENLMGIFAQRLNQGIKDFYLLLSSPGGSVMNGITIYNFLKSLPINLTTHNIGIVDSIANVIFLAGKTRYAVKNSSFLFHGVGFDIDKARFEEKNIKEKLKMIQRDQKLIADIIAEQSQYTQEEIEKMFLEADTRTPEQAKEKGLISDIREVNIPEGAEVVQFIFQRK</sequence>
<comment type="caution">
    <text evidence="7">The sequence shown here is derived from an EMBL/GenBank/DDBJ whole genome shotgun (WGS) entry which is preliminary data.</text>
</comment>
<proteinExistence type="inferred from homology"/>
<keyword evidence="2" id="KW-0963">Cytoplasm</keyword>
<dbReference type="Proteomes" id="UP000231282">
    <property type="component" value="Unassembled WGS sequence"/>
</dbReference>
<dbReference type="PANTHER" id="PTHR10381">
    <property type="entry name" value="ATP-DEPENDENT CLP PROTEASE PROTEOLYTIC SUBUNIT"/>
    <property type="match status" value="1"/>
</dbReference>
<dbReference type="PANTHER" id="PTHR10381:SF70">
    <property type="entry name" value="ATP-DEPENDENT CLP PROTEASE PROTEOLYTIC SUBUNIT"/>
    <property type="match status" value="1"/>
</dbReference>
<dbReference type="AlphaFoldDB" id="A0A2H0WRQ8"/>
<protein>
    <recommendedName>
        <fullName evidence="6">ATP-dependent Clp protease proteolytic subunit</fullName>
    </recommendedName>
</protein>
<keyword evidence="4" id="KW-0378">Hydrolase</keyword>
<name>A0A2H0WRQ8_9BACT</name>
<dbReference type="GO" id="GO:0051117">
    <property type="term" value="F:ATPase binding"/>
    <property type="evidence" value="ECO:0007669"/>
    <property type="project" value="TreeGrafter"/>
</dbReference>
<evidence type="ECO:0000313" key="8">
    <source>
        <dbReference type="Proteomes" id="UP000231282"/>
    </source>
</evidence>
<evidence type="ECO:0000256" key="3">
    <source>
        <dbReference type="ARBA" id="ARBA00022670"/>
    </source>
</evidence>
<accession>A0A2H0WRQ8</accession>
<dbReference type="GO" id="GO:0004176">
    <property type="term" value="F:ATP-dependent peptidase activity"/>
    <property type="evidence" value="ECO:0007669"/>
    <property type="project" value="InterPro"/>
</dbReference>
<dbReference type="InterPro" id="IPR029045">
    <property type="entry name" value="ClpP/crotonase-like_dom_sf"/>
</dbReference>